<organism evidence="3 4">
    <name type="scientific">Koribacter versatilis (strain Ellin345)</name>
    <dbReference type="NCBI Taxonomy" id="204669"/>
    <lineage>
        <taxon>Bacteria</taxon>
        <taxon>Pseudomonadati</taxon>
        <taxon>Acidobacteriota</taxon>
        <taxon>Terriglobia</taxon>
        <taxon>Terriglobales</taxon>
        <taxon>Candidatus Korobacteraceae</taxon>
        <taxon>Candidatus Korobacter</taxon>
    </lineage>
</organism>
<accession>Q1ISM1</accession>
<dbReference type="NCBIfam" id="TIGR02385">
    <property type="entry name" value="RelE_StbE"/>
    <property type="match status" value="1"/>
</dbReference>
<name>Q1ISM1_KORVE</name>
<dbReference type="EnsemblBacteria" id="ABF40129">
    <property type="protein sequence ID" value="ABF40129"/>
    <property type="gene ID" value="Acid345_1126"/>
</dbReference>
<evidence type="ECO:0000313" key="4">
    <source>
        <dbReference type="Proteomes" id="UP000002432"/>
    </source>
</evidence>
<sequence length="94" mass="10478">MIEWTERASSQLDNVHDYIALTNSVDVAAAIRLHIIETLQQLLPFPMSGRAGRVPGTRELVIPKTPFVAVYTVQKTRILVLAVYHGAQRWPGAL</sequence>
<evidence type="ECO:0000313" key="3">
    <source>
        <dbReference type="EMBL" id="ABF40129.1"/>
    </source>
</evidence>
<dbReference type="Gene3D" id="3.30.2310.20">
    <property type="entry name" value="RelE-like"/>
    <property type="match status" value="1"/>
</dbReference>
<proteinExistence type="inferred from homology"/>
<dbReference type="InterPro" id="IPR035093">
    <property type="entry name" value="RelE/ParE_toxin_dom_sf"/>
</dbReference>
<dbReference type="InterPro" id="IPR007712">
    <property type="entry name" value="RelE/ParE_toxin"/>
</dbReference>
<dbReference type="PANTHER" id="PTHR33755">
    <property type="entry name" value="TOXIN PARE1-RELATED"/>
    <property type="match status" value="1"/>
</dbReference>
<dbReference type="OrthoDB" id="9798046at2"/>
<dbReference type="eggNOG" id="COG3668">
    <property type="taxonomic scope" value="Bacteria"/>
</dbReference>
<dbReference type="EMBL" id="CP000360">
    <property type="protein sequence ID" value="ABF40129.1"/>
    <property type="molecule type" value="Genomic_DNA"/>
</dbReference>
<dbReference type="PANTHER" id="PTHR33755:SF6">
    <property type="entry name" value="PLASMID STABILIZATION SYSTEM PROTEIN"/>
    <property type="match status" value="1"/>
</dbReference>
<dbReference type="RefSeq" id="WP_011521931.1">
    <property type="nucleotide sequence ID" value="NC_008009.1"/>
</dbReference>
<gene>
    <name evidence="3" type="ordered locus">Acid345_1126</name>
</gene>
<evidence type="ECO:0000256" key="2">
    <source>
        <dbReference type="ARBA" id="ARBA00022649"/>
    </source>
</evidence>
<dbReference type="KEGG" id="aba:Acid345_1126"/>
<dbReference type="Pfam" id="PF05016">
    <property type="entry name" value="ParE_toxin"/>
    <property type="match status" value="1"/>
</dbReference>
<dbReference type="AlphaFoldDB" id="Q1ISM1"/>
<dbReference type="STRING" id="204669.Acid345_1126"/>
<protein>
    <submittedName>
        <fullName evidence="3">Addiction module toxin, RelE/StbE</fullName>
    </submittedName>
</protein>
<evidence type="ECO:0000256" key="1">
    <source>
        <dbReference type="ARBA" id="ARBA00006226"/>
    </source>
</evidence>
<keyword evidence="2" id="KW-1277">Toxin-antitoxin system</keyword>
<keyword evidence="4" id="KW-1185">Reference proteome</keyword>
<comment type="similarity">
    <text evidence="1">Belongs to the RelE toxin family.</text>
</comment>
<reference evidence="3 4" key="1">
    <citation type="journal article" date="2009" name="Appl. Environ. Microbiol.">
        <title>Three genomes from the phylum Acidobacteria provide insight into the lifestyles of these microorganisms in soils.</title>
        <authorList>
            <person name="Ward N.L."/>
            <person name="Challacombe J.F."/>
            <person name="Janssen P.H."/>
            <person name="Henrissat B."/>
            <person name="Coutinho P.M."/>
            <person name="Wu M."/>
            <person name="Xie G."/>
            <person name="Haft D.H."/>
            <person name="Sait M."/>
            <person name="Badger J."/>
            <person name="Barabote R.D."/>
            <person name="Bradley B."/>
            <person name="Brettin T.S."/>
            <person name="Brinkac L.M."/>
            <person name="Bruce D."/>
            <person name="Creasy T."/>
            <person name="Daugherty S.C."/>
            <person name="Davidsen T.M."/>
            <person name="DeBoy R.T."/>
            <person name="Detter J.C."/>
            <person name="Dodson R.J."/>
            <person name="Durkin A.S."/>
            <person name="Ganapathy A."/>
            <person name="Gwinn-Giglio M."/>
            <person name="Han C.S."/>
            <person name="Khouri H."/>
            <person name="Kiss H."/>
            <person name="Kothari S.P."/>
            <person name="Madupu R."/>
            <person name="Nelson K.E."/>
            <person name="Nelson W.C."/>
            <person name="Paulsen I."/>
            <person name="Penn K."/>
            <person name="Ren Q."/>
            <person name="Rosovitz M.J."/>
            <person name="Selengut J.D."/>
            <person name="Shrivastava S."/>
            <person name="Sullivan S.A."/>
            <person name="Tapia R."/>
            <person name="Thompson L.S."/>
            <person name="Watkins K.L."/>
            <person name="Yang Q."/>
            <person name="Yu C."/>
            <person name="Zafar N."/>
            <person name="Zhou L."/>
            <person name="Kuske C.R."/>
        </authorList>
    </citation>
    <scope>NUCLEOTIDE SEQUENCE [LARGE SCALE GENOMIC DNA]</scope>
    <source>
        <strain evidence="3 4">Ellin345</strain>
    </source>
</reference>
<dbReference type="HOGENOM" id="CLU_147162_11_2_0"/>
<dbReference type="Proteomes" id="UP000002432">
    <property type="component" value="Chromosome"/>
</dbReference>
<dbReference type="InterPro" id="IPR051803">
    <property type="entry name" value="TA_system_RelE-like_toxin"/>
</dbReference>